<feature type="transmembrane region" description="Helical" evidence="1">
    <location>
        <begin position="48"/>
        <end position="70"/>
    </location>
</feature>
<protein>
    <recommendedName>
        <fullName evidence="6">DUF4179 domain-containing protein</fullName>
    </recommendedName>
</protein>
<dbReference type="InterPro" id="IPR025436">
    <property type="entry name" value="DUF4179"/>
</dbReference>
<accession>A0A919YCE7</accession>
<keyword evidence="1" id="KW-1133">Transmembrane helix</keyword>
<dbReference type="Pfam" id="PF13786">
    <property type="entry name" value="DUF4179"/>
    <property type="match status" value="1"/>
</dbReference>
<evidence type="ECO:0000259" key="2">
    <source>
        <dbReference type="Pfam" id="PF13786"/>
    </source>
</evidence>
<organism evidence="4 5">
    <name type="scientific">Paenibacillus azoreducens</name>
    <dbReference type="NCBI Taxonomy" id="116718"/>
    <lineage>
        <taxon>Bacteria</taxon>
        <taxon>Bacillati</taxon>
        <taxon>Bacillota</taxon>
        <taxon>Bacilli</taxon>
        <taxon>Bacillales</taxon>
        <taxon>Paenibacillaceae</taxon>
        <taxon>Paenibacillus</taxon>
    </lineage>
</organism>
<evidence type="ECO:0008006" key="6">
    <source>
        <dbReference type="Google" id="ProtNLM"/>
    </source>
</evidence>
<comment type="caution">
    <text evidence="4">The sequence shown here is derived from an EMBL/GenBank/DDBJ whole genome shotgun (WGS) entry which is preliminary data.</text>
</comment>
<name>A0A919YCE7_9BACL</name>
<reference evidence="4 5" key="1">
    <citation type="submission" date="2021-03" db="EMBL/GenBank/DDBJ databases">
        <title>Antimicrobial resistance genes in bacteria isolated from Japanese honey, and their potential for conferring macrolide and lincosamide resistance in the American foulbrood pathogen Paenibacillus larvae.</title>
        <authorList>
            <person name="Okamoto M."/>
            <person name="Kumagai M."/>
            <person name="Kanamori H."/>
            <person name="Takamatsu D."/>
        </authorList>
    </citation>
    <scope>NUCLEOTIDE SEQUENCE [LARGE SCALE GENOMIC DNA]</scope>
    <source>
        <strain evidence="4 5">J34TS1</strain>
    </source>
</reference>
<dbReference type="Pfam" id="PF18705">
    <property type="entry name" value="DUF5643"/>
    <property type="match status" value="1"/>
</dbReference>
<evidence type="ECO:0000256" key="1">
    <source>
        <dbReference type="SAM" id="Phobius"/>
    </source>
</evidence>
<evidence type="ECO:0000313" key="5">
    <source>
        <dbReference type="Proteomes" id="UP000682811"/>
    </source>
</evidence>
<evidence type="ECO:0000259" key="3">
    <source>
        <dbReference type="Pfam" id="PF18705"/>
    </source>
</evidence>
<keyword evidence="1" id="KW-0472">Membrane</keyword>
<gene>
    <name evidence="4" type="ORF">J34TS1_34120</name>
</gene>
<dbReference type="Proteomes" id="UP000682811">
    <property type="component" value="Unassembled WGS sequence"/>
</dbReference>
<feature type="domain" description="DUF5643" evidence="3">
    <location>
        <begin position="246"/>
        <end position="343"/>
    </location>
</feature>
<dbReference type="RefSeq" id="WP_212979277.1">
    <property type="nucleotide sequence ID" value="NZ_AP025343.1"/>
</dbReference>
<evidence type="ECO:0000313" key="4">
    <source>
        <dbReference type="EMBL" id="GIO48647.1"/>
    </source>
</evidence>
<sequence length="355" mass="40197">MNLNDIEMKLLDRRASVPDELPEIVNERMAEAFRELPSLTVKRKSKWMYIYGSAAAVLVLCLALLGSAFVSPAMAKSLKGIPFFQDLFELTHYIGLQTADEKGMMDEPNVSVTHHGVTLRIPKLVYSGSNIYFVLEQDTIDHQFNNRNYSVGGKVNGESVDMTISQGTMKNWGRTGTPAAAVVTISHSDYSSKDGTPYRFPNEFMLNLKITLVGMEKDTFVFDIPVKKNETATKVVTSDDPPKEWKDFKISLGRIEITPVMTRLTMNEDYSKRDITKQRDRLWYILEDQDGNQVDSTRGAFGRGIPGTTMVAMNMDMDPFERMPKKIKIIPYFYSSETDKITIIPELIFTVPVNQ</sequence>
<feature type="domain" description="DUF4179" evidence="2">
    <location>
        <begin position="43"/>
        <end position="134"/>
    </location>
</feature>
<dbReference type="Gene3D" id="2.60.40.1630">
    <property type="entry name" value="bacillus anthracis domain"/>
    <property type="match status" value="1"/>
</dbReference>
<keyword evidence="5" id="KW-1185">Reference proteome</keyword>
<dbReference type="InterPro" id="IPR040680">
    <property type="entry name" value="DUF5643"/>
</dbReference>
<dbReference type="AlphaFoldDB" id="A0A919YCE7"/>
<proteinExistence type="predicted"/>
<keyword evidence="1" id="KW-0812">Transmembrane</keyword>
<dbReference type="EMBL" id="BORT01000015">
    <property type="protein sequence ID" value="GIO48647.1"/>
    <property type="molecule type" value="Genomic_DNA"/>
</dbReference>